<dbReference type="AlphaFoldDB" id="A0A396RRM9"/>
<dbReference type="OrthoDB" id="5526106at2"/>
<dbReference type="PANTHER" id="PTHR30055:SF234">
    <property type="entry name" value="HTH-TYPE TRANSCRIPTIONAL REGULATOR BETI"/>
    <property type="match status" value="1"/>
</dbReference>
<evidence type="ECO:0000313" key="7">
    <source>
        <dbReference type="EMBL" id="RHW19059.1"/>
    </source>
</evidence>
<dbReference type="GO" id="GO:0003700">
    <property type="term" value="F:DNA-binding transcription factor activity"/>
    <property type="evidence" value="ECO:0007669"/>
    <property type="project" value="TreeGrafter"/>
</dbReference>
<evidence type="ECO:0000256" key="1">
    <source>
        <dbReference type="ARBA" id="ARBA00023015"/>
    </source>
</evidence>
<keyword evidence="2 4" id="KW-0238">DNA-binding</keyword>
<dbReference type="InterPro" id="IPR001647">
    <property type="entry name" value="HTH_TetR"/>
</dbReference>
<comment type="caution">
    <text evidence="7">The sequence shown here is derived from an EMBL/GenBank/DDBJ whole genome shotgun (WGS) entry which is preliminary data.</text>
</comment>
<proteinExistence type="predicted"/>
<keyword evidence="8" id="KW-1185">Reference proteome</keyword>
<evidence type="ECO:0000256" key="5">
    <source>
        <dbReference type="SAM" id="MobiDB-lite"/>
    </source>
</evidence>
<dbReference type="SUPFAM" id="SSF46689">
    <property type="entry name" value="Homeodomain-like"/>
    <property type="match status" value="1"/>
</dbReference>
<dbReference type="GO" id="GO:0000976">
    <property type="term" value="F:transcription cis-regulatory region binding"/>
    <property type="evidence" value="ECO:0007669"/>
    <property type="project" value="TreeGrafter"/>
</dbReference>
<dbReference type="InterPro" id="IPR050109">
    <property type="entry name" value="HTH-type_TetR-like_transc_reg"/>
</dbReference>
<keyword evidence="1" id="KW-0805">Transcription regulation</keyword>
<dbReference type="Gene3D" id="1.10.357.10">
    <property type="entry name" value="Tetracycline Repressor, domain 2"/>
    <property type="match status" value="1"/>
</dbReference>
<dbReference type="PROSITE" id="PS50977">
    <property type="entry name" value="HTH_TETR_2"/>
    <property type="match status" value="1"/>
</dbReference>
<dbReference type="PANTHER" id="PTHR30055">
    <property type="entry name" value="HTH-TYPE TRANSCRIPTIONAL REGULATOR RUTR"/>
    <property type="match status" value="1"/>
</dbReference>
<evidence type="ECO:0000256" key="4">
    <source>
        <dbReference type="PROSITE-ProRule" id="PRU00335"/>
    </source>
</evidence>
<gene>
    <name evidence="7" type="ORF">D1610_02735</name>
</gene>
<feature type="domain" description="HTH tetR-type" evidence="6">
    <location>
        <begin position="17"/>
        <end position="77"/>
    </location>
</feature>
<evidence type="ECO:0000256" key="3">
    <source>
        <dbReference type="ARBA" id="ARBA00023163"/>
    </source>
</evidence>
<dbReference type="Pfam" id="PF00440">
    <property type="entry name" value="TetR_N"/>
    <property type="match status" value="1"/>
</dbReference>
<feature type="DNA-binding region" description="H-T-H motif" evidence="4">
    <location>
        <begin position="40"/>
        <end position="59"/>
    </location>
</feature>
<reference evidence="7 8" key="1">
    <citation type="submission" date="2018-08" db="EMBL/GenBank/DDBJ databases">
        <title>The multiple taxonomic identification of Sphingomonas gilva.</title>
        <authorList>
            <person name="Zhu D."/>
            <person name="Zheng S."/>
        </authorList>
    </citation>
    <scope>NUCLEOTIDE SEQUENCE [LARGE SCALE GENOMIC DNA]</scope>
    <source>
        <strain evidence="7 8">ZDH117</strain>
    </source>
</reference>
<dbReference type="Proteomes" id="UP000266693">
    <property type="component" value="Unassembled WGS sequence"/>
</dbReference>
<dbReference type="EMBL" id="QWLV01000001">
    <property type="protein sequence ID" value="RHW19059.1"/>
    <property type="molecule type" value="Genomic_DNA"/>
</dbReference>
<evidence type="ECO:0000259" key="6">
    <source>
        <dbReference type="PROSITE" id="PS50977"/>
    </source>
</evidence>
<sequence length="204" mass="21451">MPTHSPVRPKRRKRSAHEARDEGLAAARDLLLAGGPAAVTLANVGKAIGMSHTNVIHHFGSAAGLQTALMESMIRDLADALGDAVSQLHTDAAAPAALVDRVFDAFGEGGAGQLAAWLVLAREFDHLEAVRQAVLDLVAAVKARAPELPDQDSRIRAIVLLIAICAFGDAVIGPHLRDMLGQDEEAARRLVAQILPLLIVPPAS</sequence>
<protein>
    <submittedName>
        <fullName evidence="7">TetR/AcrR family transcriptional regulator</fullName>
    </submittedName>
</protein>
<organism evidence="7 8">
    <name type="scientific">Sphingomonas gilva</name>
    <dbReference type="NCBI Taxonomy" id="2305907"/>
    <lineage>
        <taxon>Bacteria</taxon>
        <taxon>Pseudomonadati</taxon>
        <taxon>Pseudomonadota</taxon>
        <taxon>Alphaproteobacteria</taxon>
        <taxon>Sphingomonadales</taxon>
        <taxon>Sphingomonadaceae</taxon>
        <taxon>Sphingomonas</taxon>
    </lineage>
</organism>
<dbReference type="InterPro" id="IPR009057">
    <property type="entry name" value="Homeodomain-like_sf"/>
</dbReference>
<evidence type="ECO:0000256" key="2">
    <source>
        <dbReference type="ARBA" id="ARBA00023125"/>
    </source>
</evidence>
<dbReference type="RefSeq" id="WP_118862567.1">
    <property type="nucleotide sequence ID" value="NZ_QWLV01000001.1"/>
</dbReference>
<name>A0A396RRM9_9SPHN</name>
<evidence type="ECO:0000313" key="8">
    <source>
        <dbReference type="Proteomes" id="UP000266693"/>
    </source>
</evidence>
<accession>A0A396RRM9</accession>
<feature type="region of interest" description="Disordered" evidence="5">
    <location>
        <begin position="1"/>
        <end position="20"/>
    </location>
</feature>
<keyword evidence="3" id="KW-0804">Transcription</keyword>